<dbReference type="GO" id="GO:0006364">
    <property type="term" value="P:rRNA processing"/>
    <property type="evidence" value="ECO:0007669"/>
    <property type="project" value="InterPro"/>
</dbReference>
<evidence type="ECO:0000256" key="5">
    <source>
        <dbReference type="SAM" id="MobiDB-lite"/>
    </source>
</evidence>
<evidence type="ECO:0000256" key="3">
    <source>
        <dbReference type="ARBA" id="ARBA00022553"/>
    </source>
</evidence>
<dbReference type="Proteomes" id="UP000054324">
    <property type="component" value="Unassembled WGS sequence"/>
</dbReference>
<dbReference type="EMBL" id="KL596657">
    <property type="protein sequence ID" value="KER30712.1"/>
    <property type="molecule type" value="Genomic_DNA"/>
</dbReference>
<evidence type="ECO:0008006" key="8">
    <source>
        <dbReference type="Google" id="ProtNLM"/>
    </source>
</evidence>
<feature type="compositionally biased region" description="Basic and acidic residues" evidence="5">
    <location>
        <begin position="259"/>
        <end position="269"/>
    </location>
</feature>
<organism evidence="6 7">
    <name type="scientific">Opisthorchis viverrini</name>
    <name type="common">Southeast Asian liver fluke</name>
    <dbReference type="NCBI Taxonomy" id="6198"/>
    <lineage>
        <taxon>Eukaryota</taxon>
        <taxon>Metazoa</taxon>
        <taxon>Spiralia</taxon>
        <taxon>Lophotrochozoa</taxon>
        <taxon>Platyhelminthes</taxon>
        <taxon>Trematoda</taxon>
        <taxon>Digenea</taxon>
        <taxon>Opisthorchiida</taxon>
        <taxon>Opisthorchiata</taxon>
        <taxon>Opisthorchiidae</taxon>
        <taxon>Opisthorchis</taxon>
    </lineage>
</organism>
<dbReference type="AlphaFoldDB" id="A0A074ZXQ0"/>
<sequence length="541" mass="62311">MESDIPAVESANVWGLVNLKKGQKRRQQKILTEIKKSAKPIEPINEVEDERKARRIAFRSVKRELTLWKGPVHKNRLADQLIFPLNDTALTIAGSEEAQKLRQCLLVAESKKRADTLQGKLYSSLYGDTPSVSFKEDYADQTSRVIRKKLLEQIAMRQKERFLTARAAAKNKRQNKIKSKNFHRHQKARLLKEYEKEMEKLRDTDPRKFAERILEAEKKRAQERASLRHRGGSKFARLQKLRAKYDTEARDAVAEMYERSKELTKRTEQNDSSESEVSDIDCSSESEMDSDESEFNASGSTEDEAGDTLSSKLWWRQVPENEKSKPVKQHRPTVLSTLAADAVLDQSTRSTITTGANPEVQSADTEADVFDPDSDMFFRALEETCATDPSLQQQFQEEKEKAIDEETPKDIDTFLPGWNAWTGPGLEAQDEVRRKKRIIPAPKVKRQDTDLPHVLIRRRVNNEFRQHLVKSIPFPYNTPEQFESVIAQPISREWVTECTHREFTRPKITVQAGRIIRPITKSAAVLRDKDVERLTKRTKNV</sequence>
<dbReference type="GeneID" id="20317134"/>
<dbReference type="PANTHER" id="PTHR14150:SF12">
    <property type="entry name" value="U3 SMALL NUCLEOLAR RNA-ASSOCIATED PROTEIN 14 HOMOLOG A"/>
    <property type="match status" value="1"/>
</dbReference>
<dbReference type="RefSeq" id="XP_009165574.1">
    <property type="nucleotide sequence ID" value="XM_009167310.1"/>
</dbReference>
<reference evidence="6 7" key="1">
    <citation type="submission" date="2013-11" db="EMBL/GenBank/DDBJ databases">
        <title>Opisthorchis viverrini - life in the bile duct.</title>
        <authorList>
            <person name="Young N.D."/>
            <person name="Nagarajan N."/>
            <person name="Lin S.J."/>
            <person name="Korhonen P.K."/>
            <person name="Jex A.R."/>
            <person name="Hall R.S."/>
            <person name="Safavi-Hemami H."/>
            <person name="Kaewkong W."/>
            <person name="Bertrand D."/>
            <person name="Gao S."/>
            <person name="Seet Q."/>
            <person name="Wongkham S."/>
            <person name="Teh B.T."/>
            <person name="Wongkham C."/>
            <person name="Intapan P.M."/>
            <person name="Maleewong W."/>
            <person name="Yang X."/>
            <person name="Hu M."/>
            <person name="Wang Z."/>
            <person name="Hofmann A."/>
            <person name="Sternberg P.W."/>
            <person name="Tan P."/>
            <person name="Wang J."/>
            <person name="Gasser R.B."/>
        </authorList>
    </citation>
    <scope>NUCLEOTIDE SEQUENCE [LARGE SCALE GENOMIC DNA]</scope>
</reference>
<evidence type="ECO:0000256" key="4">
    <source>
        <dbReference type="ARBA" id="ARBA00023242"/>
    </source>
</evidence>
<gene>
    <name evidence="6" type="ORF">T265_02946</name>
</gene>
<dbReference type="PANTHER" id="PTHR14150">
    <property type="entry name" value="U3 SMALL NUCLEOLAR RNA-ASSOCIATED PROTEIN 14"/>
    <property type="match status" value="1"/>
</dbReference>
<protein>
    <recommendedName>
        <fullName evidence="8">Utp14 protein</fullName>
    </recommendedName>
</protein>
<evidence type="ECO:0000313" key="6">
    <source>
        <dbReference type="EMBL" id="KER30712.1"/>
    </source>
</evidence>
<proteinExistence type="inferred from homology"/>
<feature type="compositionally biased region" description="Acidic residues" evidence="5">
    <location>
        <begin position="271"/>
        <end position="294"/>
    </location>
</feature>
<name>A0A074ZXQ0_OPIVI</name>
<evidence type="ECO:0000256" key="2">
    <source>
        <dbReference type="ARBA" id="ARBA00007774"/>
    </source>
</evidence>
<evidence type="ECO:0000313" key="7">
    <source>
        <dbReference type="Proteomes" id="UP000054324"/>
    </source>
</evidence>
<dbReference type="KEGG" id="ovi:T265_02946"/>
<accession>A0A074ZXQ0</accession>
<dbReference type="CTD" id="20317134"/>
<comment type="similarity">
    <text evidence="2">Belongs to the UTP14 family.</text>
</comment>
<dbReference type="OrthoDB" id="277439at2759"/>
<keyword evidence="7" id="KW-1185">Reference proteome</keyword>
<evidence type="ECO:0000256" key="1">
    <source>
        <dbReference type="ARBA" id="ARBA00004604"/>
    </source>
</evidence>
<comment type="subcellular location">
    <subcellularLocation>
        <location evidence="1">Nucleus</location>
        <location evidence="1">Nucleolus</location>
    </subcellularLocation>
</comment>
<dbReference type="Pfam" id="PF04615">
    <property type="entry name" value="Utp14"/>
    <property type="match status" value="2"/>
</dbReference>
<dbReference type="GO" id="GO:0032040">
    <property type="term" value="C:small-subunit processome"/>
    <property type="evidence" value="ECO:0007669"/>
    <property type="project" value="InterPro"/>
</dbReference>
<feature type="region of interest" description="Disordered" evidence="5">
    <location>
        <begin position="259"/>
        <end position="310"/>
    </location>
</feature>
<keyword evidence="4" id="KW-0539">Nucleus</keyword>
<dbReference type="InterPro" id="IPR006709">
    <property type="entry name" value="SSU_processome_Utp14"/>
</dbReference>
<dbReference type="STRING" id="6198.A0A074ZXQ0"/>
<keyword evidence="3" id="KW-0597">Phosphoprotein</keyword>